<protein>
    <submittedName>
        <fullName evidence="1">Uncharacterized protein</fullName>
    </submittedName>
</protein>
<evidence type="ECO:0000313" key="1">
    <source>
        <dbReference type="EMBL" id="KAK3755777.1"/>
    </source>
</evidence>
<dbReference type="AlphaFoldDB" id="A0AAE1D3G0"/>
<comment type="caution">
    <text evidence="1">The sequence shown here is derived from an EMBL/GenBank/DDBJ whole genome shotgun (WGS) entry which is preliminary data.</text>
</comment>
<organism evidence="1 2">
    <name type="scientific">Elysia crispata</name>
    <name type="common">lettuce slug</name>
    <dbReference type="NCBI Taxonomy" id="231223"/>
    <lineage>
        <taxon>Eukaryota</taxon>
        <taxon>Metazoa</taxon>
        <taxon>Spiralia</taxon>
        <taxon>Lophotrochozoa</taxon>
        <taxon>Mollusca</taxon>
        <taxon>Gastropoda</taxon>
        <taxon>Heterobranchia</taxon>
        <taxon>Euthyneura</taxon>
        <taxon>Panpulmonata</taxon>
        <taxon>Sacoglossa</taxon>
        <taxon>Placobranchoidea</taxon>
        <taxon>Plakobranchidae</taxon>
        <taxon>Elysia</taxon>
    </lineage>
</organism>
<dbReference type="EMBL" id="JAWDGP010005588">
    <property type="protein sequence ID" value="KAK3755777.1"/>
    <property type="molecule type" value="Genomic_DNA"/>
</dbReference>
<keyword evidence="2" id="KW-1185">Reference proteome</keyword>
<evidence type="ECO:0000313" key="2">
    <source>
        <dbReference type="Proteomes" id="UP001283361"/>
    </source>
</evidence>
<proteinExistence type="predicted"/>
<name>A0AAE1D3G0_9GAST</name>
<reference evidence="1" key="1">
    <citation type="journal article" date="2023" name="G3 (Bethesda)">
        <title>A reference genome for the long-term kleptoplast-retaining sea slug Elysia crispata morphotype clarki.</title>
        <authorList>
            <person name="Eastman K.E."/>
            <person name="Pendleton A.L."/>
            <person name="Shaikh M.A."/>
            <person name="Suttiyut T."/>
            <person name="Ogas R."/>
            <person name="Tomko P."/>
            <person name="Gavelis G."/>
            <person name="Widhalm J.R."/>
            <person name="Wisecaver J.H."/>
        </authorList>
    </citation>
    <scope>NUCLEOTIDE SEQUENCE</scope>
    <source>
        <strain evidence="1">ECLA1</strain>
    </source>
</reference>
<sequence>MIRESIESTQVSVELNCTTTYISIDVVSNWSTPGFSCRYLQGLKTPSETLSPGSSPSAENTCHTPENSLDLAERNEAQLLNCLS</sequence>
<gene>
    <name evidence="1" type="ORF">RRG08_033954</name>
</gene>
<dbReference type="Proteomes" id="UP001283361">
    <property type="component" value="Unassembled WGS sequence"/>
</dbReference>
<accession>A0AAE1D3G0</accession>